<feature type="region of interest" description="Disordered" evidence="1">
    <location>
        <begin position="41"/>
        <end position="90"/>
    </location>
</feature>
<feature type="compositionally biased region" description="Polar residues" evidence="1">
    <location>
        <begin position="283"/>
        <end position="305"/>
    </location>
</feature>
<feature type="compositionally biased region" description="Polar residues" evidence="1">
    <location>
        <begin position="312"/>
        <end position="323"/>
    </location>
</feature>
<dbReference type="Proteomes" id="UP001201812">
    <property type="component" value="Unassembled WGS sequence"/>
</dbReference>
<feature type="compositionally biased region" description="Polar residues" evidence="1">
    <location>
        <begin position="45"/>
        <end position="76"/>
    </location>
</feature>
<dbReference type="GO" id="GO:0005634">
    <property type="term" value="C:nucleus"/>
    <property type="evidence" value="ECO:0007669"/>
    <property type="project" value="TreeGrafter"/>
</dbReference>
<dbReference type="EMBL" id="JAKKPZ010000009">
    <property type="protein sequence ID" value="KAI1717106.1"/>
    <property type="molecule type" value="Genomic_DNA"/>
</dbReference>
<accession>A0AAD4R8L7</accession>
<dbReference type="PANTHER" id="PTHR12436">
    <property type="entry name" value="80 KDA MCM3-ASSOCIATED PROTEIN"/>
    <property type="match status" value="1"/>
</dbReference>
<protein>
    <submittedName>
        <fullName evidence="3">SAC3/GANP family domain-containing protein</fullName>
    </submittedName>
</protein>
<feature type="compositionally biased region" description="Low complexity" evidence="1">
    <location>
        <begin position="77"/>
        <end position="90"/>
    </location>
</feature>
<feature type="region of interest" description="Disordered" evidence="1">
    <location>
        <begin position="283"/>
        <end position="367"/>
    </location>
</feature>
<feature type="compositionally biased region" description="Basic and acidic residues" evidence="1">
    <location>
        <begin position="401"/>
        <end position="410"/>
    </location>
</feature>
<comment type="caution">
    <text evidence="3">The sequence shown here is derived from an EMBL/GenBank/DDBJ whole genome shotgun (WGS) entry which is preliminary data.</text>
</comment>
<sequence>MYQCYGASAALRASPSVDLSIIHEYQQKRKTFWPRIHTIPMPGSEENSASEAMDTNESQALNESWQRAQRALSSIGQTTRTTSTQPQQPYGGAYPPPFGMPYAYGLPPPGYMPPYYNAALSAGYSPQTFMPYSYPSASTGGAQQMAGSNVPRQFNPQRFGLPPIRIAQRPPQPVPFTREQNKVLQRNAPGIKPIRFVISSNAQTSKAISTGAYPDAVKEYIERAYGAVETAEDKRKLENYLKERVEPLMKSGAINAVNWGKEPLPHEVNFTIQAKWTPVSSIKKQYHTSSGKTSGSSPNTTSMTSPERVRDTNTGNWFRTSSPEIEILSPERQTDGNRPGKGSATKNKKEIPLSKKQMKKRLKQQQQYVSPAIPFSTSSGSSKKATKWSVVDMPGKKDLRARRFEQDSKQHRSRGFAQQRPDSYSNGNAVHARDSMGEIVGTCMEVEKSFFRLTAAADPSQIRPLSILVEALGLVKEKYRQNSDYRYASDQLKSIRQDLMIQNIRNEFTVLVYESNARVCLENKDREEFNQCQNQLKLLYKEVDNCPNRWEFTSYRLLYYIYMNNTLDVSTLLDELMPDALKDQCMNFALSVWDSWSMGNYVRLFRLYTTAPRMTGYVIDWFVDRERRKFCTSILKAYRPEISVSVVAKWLGMDEKELIDWLSEKGIQTNTDGIMDCRQHANTQL</sequence>
<evidence type="ECO:0000259" key="2">
    <source>
        <dbReference type="Pfam" id="PF03399"/>
    </source>
</evidence>
<dbReference type="AlphaFoldDB" id="A0AAD4R8L7"/>
<dbReference type="Pfam" id="PF03399">
    <property type="entry name" value="SAC3_GANP"/>
    <property type="match status" value="1"/>
</dbReference>
<feature type="domain" description="SAC3/GANP/THP3 conserved" evidence="2">
    <location>
        <begin position="455"/>
        <end position="670"/>
    </location>
</feature>
<feature type="region of interest" description="Disordered" evidence="1">
    <location>
        <begin position="401"/>
        <end position="430"/>
    </location>
</feature>
<gene>
    <name evidence="3" type="ORF">DdX_06835</name>
</gene>
<evidence type="ECO:0000313" key="3">
    <source>
        <dbReference type="EMBL" id="KAI1717106.1"/>
    </source>
</evidence>
<dbReference type="PANTHER" id="PTHR12436:SF4">
    <property type="entry name" value="LEUKOCYTE RECEPTOR CLUSTER MEMBER 8"/>
    <property type="match status" value="1"/>
</dbReference>
<dbReference type="Gene3D" id="1.25.40.990">
    <property type="match status" value="1"/>
</dbReference>
<organism evidence="3 4">
    <name type="scientific">Ditylenchus destructor</name>
    <dbReference type="NCBI Taxonomy" id="166010"/>
    <lineage>
        <taxon>Eukaryota</taxon>
        <taxon>Metazoa</taxon>
        <taxon>Ecdysozoa</taxon>
        <taxon>Nematoda</taxon>
        <taxon>Chromadorea</taxon>
        <taxon>Rhabditida</taxon>
        <taxon>Tylenchina</taxon>
        <taxon>Tylenchomorpha</taxon>
        <taxon>Sphaerularioidea</taxon>
        <taxon>Anguinidae</taxon>
        <taxon>Anguininae</taxon>
        <taxon>Ditylenchus</taxon>
    </lineage>
</organism>
<evidence type="ECO:0000313" key="4">
    <source>
        <dbReference type="Proteomes" id="UP001201812"/>
    </source>
</evidence>
<dbReference type="InterPro" id="IPR005062">
    <property type="entry name" value="SAC3/GANP/THP3_conserved"/>
</dbReference>
<keyword evidence="4" id="KW-1185">Reference proteome</keyword>
<proteinExistence type="predicted"/>
<name>A0AAD4R8L7_9BILA</name>
<evidence type="ECO:0000256" key="1">
    <source>
        <dbReference type="SAM" id="MobiDB-lite"/>
    </source>
</evidence>
<dbReference type="InterPro" id="IPR045107">
    <property type="entry name" value="SAC3/GANP/THP3"/>
</dbReference>
<reference evidence="3" key="1">
    <citation type="submission" date="2022-01" db="EMBL/GenBank/DDBJ databases">
        <title>Genome Sequence Resource for Two Populations of Ditylenchus destructor, the Migratory Endoparasitic Phytonematode.</title>
        <authorList>
            <person name="Zhang H."/>
            <person name="Lin R."/>
            <person name="Xie B."/>
        </authorList>
    </citation>
    <scope>NUCLEOTIDE SEQUENCE</scope>
    <source>
        <strain evidence="3">BazhouSP</strain>
    </source>
</reference>